<sequence>MRIRDAAHQTVHSYPGGSLSLAPRLGIAASSLREKVNPHRADKSLTLEETDRLMHITGNHEILRSMCEEHGYLPPIPMPECVVSDEALLEQYANLITQLGEFSSAFNKALKDGRITKREVAKMRKEMMDFFAAGATLMNRIEQIAD</sequence>
<dbReference type="EMBL" id="LS423452">
    <property type="protein sequence ID" value="SPS05536.1"/>
    <property type="molecule type" value="Genomic_DNA"/>
</dbReference>
<gene>
    <name evidence="1" type="ORF">NITFAB_1126</name>
</gene>
<name>A0A2X0SI89_9PROT</name>
<reference evidence="1" key="1">
    <citation type="submission" date="2018-05" db="EMBL/GenBank/DDBJ databases">
        <authorList>
            <person name="Lanie J.A."/>
            <person name="Ng W.-L."/>
            <person name="Kazmierczak K.M."/>
            <person name="Andrzejewski T.M."/>
            <person name="Davidsen T.M."/>
            <person name="Wayne K.J."/>
            <person name="Tettelin H."/>
            <person name="Glass J.I."/>
            <person name="Rusch D."/>
            <person name="Podicherti R."/>
            <person name="Tsui H.-C.T."/>
            <person name="Winkler M.E."/>
        </authorList>
    </citation>
    <scope>NUCLEOTIDE SEQUENCE</scope>
    <source>
        <strain evidence="1">KNB</strain>
    </source>
</reference>
<organism evidence="1">
    <name type="scientific">Candidatus Nitrotoga fabula</name>
    <dbReference type="NCBI Taxonomy" id="2182327"/>
    <lineage>
        <taxon>Bacteria</taxon>
        <taxon>Pseudomonadati</taxon>
        <taxon>Pseudomonadota</taxon>
        <taxon>Betaproteobacteria</taxon>
        <taxon>Nitrosomonadales</taxon>
        <taxon>Gallionellaceae</taxon>
        <taxon>Candidatus Nitrotoga</taxon>
    </lineage>
</organism>
<dbReference type="GO" id="GO:0003677">
    <property type="term" value="F:DNA binding"/>
    <property type="evidence" value="ECO:0007669"/>
    <property type="project" value="InterPro"/>
</dbReference>
<dbReference type="AlphaFoldDB" id="A0A2X0SI89"/>
<evidence type="ECO:0008006" key="2">
    <source>
        <dbReference type="Google" id="ProtNLM"/>
    </source>
</evidence>
<dbReference type="InterPro" id="IPR009679">
    <property type="entry name" value="Phage_186_CII-like"/>
</dbReference>
<accession>A0A2X0SI89</accession>
<protein>
    <recommendedName>
        <fullName evidence="2">Phage regulatory CII family protein</fullName>
    </recommendedName>
</protein>
<evidence type="ECO:0000313" key="1">
    <source>
        <dbReference type="EMBL" id="SPS05536.1"/>
    </source>
</evidence>
<dbReference type="Pfam" id="PF06892">
    <property type="entry name" value="Phage_CP76"/>
    <property type="match status" value="1"/>
</dbReference>
<proteinExistence type="predicted"/>